<dbReference type="AlphaFoldDB" id="A0A813PT98"/>
<dbReference type="OrthoDB" id="10023492at2759"/>
<dbReference type="Proteomes" id="UP000663882">
    <property type="component" value="Unassembled WGS sequence"/>
</dbReference>
<keyword evidence="5" id="KW-1185">Reference proteome</keyword>
<dbReference type="Proteomes" id="UP000663823">
    <property type="component" value="Unassembled WGS sequence"/>
</dbReference>
<evidence type="ECO:0000313" key="5">
    <source>
        <dbReference type="Proteomes" id="UP000663870"/>
    </source>
</evidence>
<accession>A0A813PT98</accession>
<evidence type="ECO:0000313" key="4">
    <source>
        <dbReference type="EMBL" id="CAF3501398.1"/>
    </source>
</evidence>
<evidence type="ECO:0000313" key="6">
    <source>
        <dbReference type="Proteomes" id="UP000663882"/>
    </source>
</evidence>
<evidence type="ECO:0000313" key="3">
    <source>
        <dbReference type="EMBL" id="CAF0755732.1"/>
    </source>
</evidence>
<evidence type="ECO:0000256" key="1">
    <source>
        <dbReference type="SAM" id="MobiDB-lite"/>
    </source>
</evidence>
<dbReference type="Proteomes" id="UP000663870">
    <property type="component" value="Unassembled WGS sequence"/>
</dbReference>
<reference evidence="3" key="1">
    <citation type="submission" date="2021-02" db="EMBL/GenBank/DDBJ databases">
        <authorList>
            <person name="Nowell W R."/>
        </authorList>
    </citation>
    <scope>NUCLEOTIDE SEQUENCE</scope>
</reference>
<protein>
    <submittedName>
        <fullName evidence="3">Uncharacterized protein</fullName>
    </submittedName>
</protein>
<gene>
    <name evidence="2" type="ORF">JXQ802_LOCUS1745</name>
    <name evidence="4" type="ORF">OTI717_LOCUS1727</name>
    <name evidence="3" type="ORF">RFH988_LOCUS1554</name>
</gene>
<dbReference type="EMBL" id="CAJNOL010000020">
    <property type="protein sequence ID" value="CAF0752271.1"/>
    <property type="molecule type" value="Genomic_DNA"/>
</dbReference>
<organism evidence="3 6">
    <name type="scientific">Rotaria sordida</name>
    <dbReference type="NCBI Taxonomy" id="392033"/>
    <lineage>
        <taxon>Eukaryota</taxon>
        <taxon>Metazoa</taxon>
        <taxon>Spiralia</taxon>
        <taxon>Gnathifera</taxon>
        <taxon>Rotifera</taxon>
        <taxon>Eurotatoria</taxon>
        <taxon>Bdelloidea</taxon>
        <taxon>Philodinida</taxon>
        <taxon>Philodinidae</taxon>
        <taxon>Rotaria</taxon>
    </lineage>
</organism>
<name>A0A813PT98_9BILA</name>
<evidence type="ECO:0000313" key="2">
    <source>
        <dbReference type="EMBL" id="CAF0752271.1"/>
    </source>
</evidence>
<proteinExistence type="predicted"/>
<sequence>MISALGHCEDPACSQSSSTHELVRLFRCSIHCDRLLCLFHLNAHNVYYEEERKQNDVILNELQNCLTLYQRIFEQHIQSYRALVHQASTLLLHNTSSIVPIENIRPVLEKLQGDIAIFQQDKVIIKSETELDITEFDIEKIDSNLSKDCSLMKKETNIPKDNCAESDRSVVVRLERVQFHKELPLNSVLDNGQIDKNENEKESTSKYILDLYSLNHLFLEDENSRKLKESIYDFTVESNSTDENVSNILKLRKSTDENQQPNNKRSRILSPVSSENKQKAGVKKKNEKTPSLKRLQT</sequence>
<feature type="region of interest" description="Disordered" evidence="1">
    <location>
        <begin position="252"/>
        <end position="297"/>
    </location>
</feature>
<comment type="caution">
    <text evidence="3">The sequence shown here is derived from an EMBL/GenBank/DDBJ whole genome shotgun (WGS) entry which is preliminary data.</text>
</comment>
<dbReference type="EMBL" id="CAJNOO010000030">
    <property type="protein sequence ID" value="CAF0755732.1"/>
    <property type="molecule type" value="Genomic_DNA"/>
</dbReference>
<dbReference type="EMBL" id="CAJOAX010000077">
    <property type="protein sequence ID" value="CAF3501398.1"/>
    <property type="molecule type" value="Genomic_DNA"/>
</dbReference>